<accession>A0A2T0UVH9</accession>
<dbReference type="InterPro" id="IPR016064">
    <property type="entry name" value="NAD/diacylglycerol_kinase_sf"/>
</dbReference>
<evidence type="ECO:0000259" key="3">
    <source>
        <dbReference type="PROSITE" id="PS50146"/>
    </source>
</evidence>
<name>A0A2T0UVH9_9ACTN</name>
<comment type="cofactor">
    <cofactor evidence="1">
        <name>Mg(2+)</name>
        <dbReference type="ChEBI" id="CHEBI:18420"/>
    </cofactor>
</comment>
<evidence type="ECO:0000313" key="5">
    <source>
        <dbReference type="Proteomes" id="UP000238176"/>
    </source>
</evidence>
<proteinExistence type="inferred from homology"/>
<comment type="similarity">
    <text evidence="2">Belongs to the diacylglycerol/lipid kinase family.</text>
</comment>
<dbReference type="PROSITE" id="PS50146">
    <property type="entry name" value="DAGK"/>
    <property type="match status" value="1"/>
</dbReference>
<comment type="caution">
    <text evidence="4">The sequence shown here is derived from an EMBL/GenBank/DDBJ whole genome shotgun (WGS) entry which is preliminary data.</text>
</comment>
<dbReference type="InterPro" id="IPR050187">
    <property type="entry name" value="Lipid_Phosphate_FormReg"/>
</dbReference>
<organism evidence="4 5">
    <name type="scientific">Glycomyces artemisiae</name>
    <dbReference type="NCBI Taxonomy" id="1076443"/>
    <lineage>
        <taxon>Bacteria</taxon>
        <taxon>Bacillati</taxon>
        <taxon>Actinomycetota</taxon>
        <taxon>Actinomycetes</taxon>
        <taxon>Glycomycetales</taxon>
        <taxon>Glycomycetaceae</taxon>
        <taxon>Glycomyces</taxon>
    </lineage>
</organism>
<evidence type="ECO:0000256" key="1">
    <source>
        <dbReference type="ARBA" id="ARBA00001946"/>
    </source>
</evidence>
<keyword evidence="5" id="KW-1185">Reference proteome</keyword>
<gene>
    <name evidence="4" type="ORF">B0I28_101182</name>
</gene>
<reference evidence="4 5" key="1">
    <citation type="submission" date="2018-03" db="EMBL/GenBank/DDBJ databases">
        <title>Genomic Encyclopedia of Type Strains, Phase III (KMG-III): the genomes of soil and plant-associated and newly described type strains.</title>
        <authorList>
            <person name="Whitman W."/>
        </authorList>
    </citation>
    <scope>NUCLEOTIDE SEQUENCE [LARGE SCALE GENOMIC DNA]</scope>
    <source>
        <strain evidence="4 5">CGMCC 4.7067</strain>
    </source>
</reference>
<dbReference type="Proteomes" id="UP000238176">
    <property type="component" value="Unassembled WGS sequence"/>
</dbReference>
<dbReference type="Pfam" id="PF00781">
    <property type="entry name" value="DAGK_cat"/>
    <property type="match status" value="1"/>
</dbReference>
<keyword evidence="4" id="KW-0808">Transferase</keyword>
<evidence type="ECO:0000313" key="4">
    <source>
        <dbReference type="EMBL" id="PRY61858.1"/>
    </source>
</evidence>
<dbReference type="EMBL" id="PVTJ01000001">
    <property type="protein sequence ID" value="PRY61858.1"/>
    <property type="molecule type" value="Genomic_DNA"/>
</dbReference>
<dbReference type="SMART" id="SM00046">
    <property type="entry name" value="DAGKc"/>
    <property type="match status" value="1"/>
</dbReference>
<sequence>MRDLKAAPQRGLLIVNPKASTGSRRRTRWVVKKLDTVLDLTVEKTDGRGHGEELARRGADAGYDVVLSLGGDGTVNEVVNGLVADGRTAEEAPVFAPIPAGSTNVFARALGLPWDRRRASTAIVSALSDTPRTRTVSLGRAQGEGIDRLFTFCAGLGWDASIIQKVESYRKKRNLGAHYARAVMAELTEHGVEGDSIKVALSTGEEVESMGMVVVQNCAPWTYLGALPVNLNARASFNAGLDVLILRKLGLSDAALTAASLLVGRDGPDGKHAVTHHDLSRIRLRASLSQAFQLDGDYLGERTELELSSVPKALRVAC</sequence>
<protein>
    <submittedName>
        <fullName evidence="4">Diacylglycerol kinase family enzyme</fullName>
    </submittedName>
</protein>
<dbReference type="PANTHER" id="PTHR12358:SF106">
    <property type="entry name" value="LIPID KINASE YEGS"/>
    <property type="match status" value="1"/>
</dbReference>
<evidence type="ECO:0000256" key="2">
    <source>
        <dbReference type="ARBA" id="ARBA00005983"/>
    </source>
</evidence>
<dbReference type="RefSeq" id="WP_106361940.1">
    <property type="nucleotide sequence ID" value="NZ_PVTJ01000001.1"/>
</dbReference>
<dbReference type="OrthoDB" id="142078at2"/>
<feature type="domain" description="DAGKc" evidence="3">
    <location>
        <begin position="6"/>
        <end position="147"/>
    </location>
</feature>
<dbReference type="InterPro" id="IPR017438">
    <property type="entry name" value="ATP-NAD_kinase_N"/>
</dbReference>
<dbReference type="Gene3D" id="3.40.50.10330">
    <property type="entry name" value="Probable inorganic polyphosphate/atp-NAD kinase, domain 1"/>
    <property type="match status" value="1"/>
</dbReference>
<dbReference type="GO" id="GO:0004143">
    <property type="term" value="F:ATP-dependent diacylglycerol kinase activity"/>
    <property type="evidence" value="ECO:0007669"/>
    <property type="project" value="TreeGrafter"/>
</dbReference>
<dbReference type="GO" id="GO:0005886">
    <property type="term" value="C:plasma membrane"/>
    <property type="evidence" value="ECO:0007669"/>
    <property type="project" value="TreeGrafter"/>
</dbReference>
<dbReference type="Gene3D" id="2.60.200.40">
    <property type="match status" value="1"/>
</dbReference>
<keyword evidence="4" id="KW-0418">Kinase</keyword>
<dbReference type="AlphaFoldDB" id="A0A2T0UVH9"/>
<dbReference type="InterPro" id="IPR001206">
    <property type="entry name" value="Diacylglycerol_kinase_cat_dom"/>
</dbReference>
<dbReference type="SUPFAM" id="SSF111331">
    <property type="entry name" value="NAD kinase/diacylglycerol kinase-like"/>
    <property type="match status" value="1"/>
</dbReference>
<dbReference type="PANTHER" id="PTHR12358">
    <property type="entry name" value="SPHINGOSINE KINASE"/>
    <property type="match status" value="1"/>
</dbReference>